<evidence type="ECO:0000259" key="4">
    <source>
        <dbReference type="PROSITE" id="PS50014"/>
    </source>
</evidence>
<keyword evidence="1 2" id="KW-0103">Bromodomain</keyword>
<dbReference type="InterPro" id="IPR036427">
    <property type="entry name" value="Bromodomain-like_sf"/>
</dbReference>
<dbReference type="PANTHER" id="PTHR37888">
    <property type="entry name" value="DNA-BINDING BROMODOMAIN-CONTAINING PROTEIN"/>
    <property type="match status" value="1"/>
</dbReference>
<evidence type="ECO:0000256" key="2">
    <source>
        <dbReference type="PROSITE-ProRule" id="PRU00035"/>
    </source>
</evidence>
<feature type="region of interest" description="Disordered" evidence="3">
    <location>
        <begin position="118"/>
        <end position="149"/>
    </location>
</feature>
<dbReference type="SUPFAM" id="SSF47370">
    <property type="entry name" value="Bromodomain"/>
    <property type="match status" value="1"/>
</dbReference>
<comment type="caution">
    <text evidence="5">The sequence shown here is derived from an EMBL/GenBank/DDBJ whole genome shotgun (WGS) entry which is preliminary data.</text>
</comment>
<keyword evidence="6" id="KW-1185">Reference proteome</keyword>
<protein>
    <recommendedName>
        <fullName evidence="4">Bromo domain-containing protein</fullName>
    </recommendedName>
</protein>
<dbReference type="OrthoDB" id="1742084at2759"/>
<evidence type="ECO:0000256" key="3">
    <source>
        <dbReference type="SAM" id="MobiDB-lite"/>
    </source>
</evidence>
<feature type="region of interest" description="Disordered" evidence="3">
    <location>
        <begin position="160"/>
        <end position="179"/>
    </location>
</feature>
<dbReference type="InterPro" id="IPR001487">
    <property type="entry name" value="Bromodomain"/>
</dbReference>
<name>A0A6A1WRF4_9ROSI</name>
<dbReference type="Proteomes" id="UP000516437">
    <property type="component" value="Chromosome 1"/>
</dbReference>
<dbReference type="PROSITE" id="PS50014">
    <property type="entry name" value="BROMODOMAIN_2"/>
    <property type="match status" value="1"/>
</dbReference>
<feature type="compositionally biased region" description="Basic and acidic residues" evidence="3">
    <location>
        <begin position="126"/>
        <end position="136"/>
    </location>
</feature>
<evidence type="ECO:0000256" key="1">
    <source>
        <dbReference type="ARBA" id="ARBA00023117"/>
    </source>
</evidence>
<evidence type="ECO:0000313" key="5">
    <source>
        <dbReference type="EMBL" id="KAB1227869.1"/>
    </source>
</evidence>
<dbReference type="PANTHER" id="PTHR37888:SF8">
    <property type="entry name" value="HISTONE-LYSINE N-METHYLTRANSFERASE, H3 LYSINE-79 SPECIFIC-LIKE"/>
    <property type="match status" value="1"/>
</dbReference>
<accession>A0A6A1WRF4</accession>
<reference evidence="5 6" key="1">
    <citation type="journal article" date="2019" name="Plant Biotechnol. J.">
        <title>The red bayberry genome and genetic basis of sex determination.</title>
        <authorList>
            <person name="Jia H.M."/>
            <person name="Jia H.J."/>
            <person name="Cai Q.L."/>
            <person name="Wang Y."/>
            <person name="Zhao H.B."/>
            <person name="Yang W.F."/>
            <person name="Wang G.Y."/>
            <person name="Li Y.H."/>
            <person name="Zhan D.L."/>
            <person name="Shen Y.T."/>
            <person name="Niu Q.F."/>
            <person name="Chang L."/>
            <person name="Qiu J."/>
            <person name="Zhao L."/>
            <person name="Xie H.B."/>
            <person name="Fu W.Y."/>
            <person name="Jin J."/>
            <person name="Li X.W."/>
            <person name="Jiao Y."/>
            <person name="Zhou C.C."/>
            <person name="Tu T."/>
            <person name="Chai C.Y."/>
            <person name="Gao J.L."/>
            <person name="Fan L.J."/>
            <person name="van de Weg E."/>
            <person name="Wang J.Y."/>
            <person name="Gao Z.S."/>
        </authorList>
    </citation>
    <scope>NUCLEOTIDE SEQUENCE [LARGE SCALE GENOMIC DNA]</scope>
    <source>
        <tissue evidence="5">Leaves</tissue>
    </source>
</reference>
<dbReference type="SMART" id="SM00297">
    <property type="entry name" value="BROMO"/>
    <property type="match status" value="1"/>
</dbReference>
<dbReference type="EMBL" id="RXIC02000019">
    <property type="protein sequence ID" value="KAB1227869.1"/>
    <property type="molecule type" value="Genomic_DNA"/>
</dbReference>
<feature type="domain" description="Bromo" evidence="4">
    <location>
        <begin position="41"/>
        <end position="100"/>
    </location>
</feature>
<gene>
    <name evidence="5" type="ORF">CJ030_MR1G012663</name>
</gene>
<dbReference type="Pfam" id="PF00439">
    <property type="entry name" value="Bromodomain"/>
    <property type="match status" value="1"/>
</dbReference>
<dbReference type="AlphaFoldDB" id="A0A6A1WRF4"/>
<dbReference type="Gene3D" id="1.20.920.10">
    <property type="entry name" value="Bromodomain-like"/>
    <property type="match status" value="1"/>
</dbReference>
<proteinExistence type="predicted"/>
<organism evidence="5 6">
    <name type="scientific">Morella rubra</name>
    <name type="common">Chinese bayberry</name>
    <dbReference type="NCBI Taxonomy" id="262757"/>
    <lineage>
        <taxon>Eukaryota</taxon>
        <taxon>Viridiplantae</taxon>
        <taxon>Streptophyta</taxon>
        <taxon>Embryophyta</taxon>
        <taxon>Tracheophyta</taxon>
        <taxon>Spermatophyta</taxon>
        <taxon>Magnoliopsida</taxon>
        <taxon>eudicotyledons</taxon>
        <taxon>Gunneridae</taxon>
        <taxon>Pentapetalae</taxon>
        <taxon>rosids</taxon>
        <taxon>fabids</taxon>
        <taxon>Fagales</taxon>
        <taxon>Myricaceae</taxon>
        <taxon>Morella</taxon>
    </lineage>
</organism>
<sequence>MSSQVNIDLGHMNPFAGANQRLPVAFTIAQIAKLPACITWNAKLESERYKSWIRQHLDLQTVQSRLDRGVYEDCVQKFFRDLLLLFNNGVVFFRKSSSEHAAARELRAIVRKELNHRLRKPQSRTVKPEPSREPDTISKPSKQSSMVVCGKRSSMKALIAEGAHRKVEKREGGRGKTRC</sequence>
<evidence type="ECO:0000313" key="6">
    <source>
        <dbReference type="Proteomes" id="UP000516437"/>
    </source>
</evidence>
<feature type="compositionally biased region" description="Basic and acidic residues" evidence="3">
    <location>
        <begin position="162"/>
        <end position="179"/>
    </location>
</feature>